<organism evidence="1 2">
    <name type="scientific">Zalerion maritima</name>
    <dbReference type="NCBI Taxonomy" id="339359"/>
    <lineage>
        <taxon>Eukaryota</taxon>
        <taxon>Fungi</taxon>
        <taxon>Dikarya</taxon>
        <taxon>Ascomycota</taxon>
        <taxon>Pezizomycotina</taxon>
        <taxon>Sordariomycetes</taxon>
        <taxon>Lulworthiomycetidae</taxon>
        <taxon>Lulworthiales</taxon>
        <taxon>Lulworthiaceae</taxon>
        <taxon>Zalerion</taxon>
    </lineage>
</organism>
<proteinExistence type="predicted"/>
<accession>A0AAD5RXZ2</accession>
<protein>
    <submittedName>
        <fullName evidence="1">Uncharacterized protein</fullName>
    </submittedName>
</protein>
<dbReference type="Proteomes" id="UP001201980">
    <property type="component" value="Unassembled WGS sequence"/>
</dbReference>
<reference evidence="1" key="1">
    <citation type="submission" date="2022-07" db="EMBL/GenBank/DDBJ databases">
        <title>Draft genome sequence of Zalerion maritima ATCC 34329, a (micro)plastics degrading marine fungus.</title>
        <authorList>
            <person name="Paco A."/>
            <person name="Goncalves M.F.M."/>
            <person name="Rocha-Santos T.A.P."/>
            <person name="Alves A."/>
        </authorList>
    </citation>
    <scope>NUCLEOTIDE SEQUENCE</scope>
    <source>
        <strain evidence="1">ATCC 34329</strain>
    </source>
</reference>
<keyword evidence="2" id="KW-1185">Reference proteome</keyword>
<evidence type="ECO:0000313" key="1">
    <source>
        <dbReference type="EMBL" id="KAJ2906559.1"/>
    </source>
</evidence>
<dbReference type="AlphaFoldDB" id="A0AAD5RXZ2"/>
<comment type="caution">
    <text evidence="1">The sequence shown here is derived from an EMBL/GenBank/DDBJ whole genome shotgun (WGS) entry which is preliminary data.</text>
</comment>
<sequence length="228" mass="25509">MGGPDLESFPEYTITSNELGGGSTLLNHDTSVNLGRLRLSPKRDETHQALNTPRTWNSQREVLLPPVWPTRCLGVRVLAPAELPLSFEPLSSFFTTPPKTSRRQIVRVTFHKSALPRCFYAAEQCPFQCPPPSIRLQVESNTTWKSVVIPGEHDALCLVKATAHDPDDITNSLRKELMVQIEHNGPEGHLGRRNKYPESGQKFHFSFAKIKRVSIGIRIPTSTPGLPR</sequence>
<dbReference type="EMBL" id="JAKWBI020000012">
    <property type="protein sequence ID" value="KAJ2906559.1"/>
    <property type="molecule type" value="Genomic_DNA"/>
</dbReference>
<evidence type="ECO:0000313" key="2">
    <source>
        <dbReference type="Proteomes" id="UP001201980"/>
    </source>
</evidence>
<gene>
    <name evidence="1" type="ORF">MKZ38_001202</name>
</gene>
<name>A0AAD5RXZ2_9PEZI</name>